<proteinExistence type="predicted"/>
<feature type="compositionally biased region" description="Basic and acidic residues" evidence="1">
    <location>
        <begin position="38"/>
        <end position="48"/>
    </location>
</feature>
<dbReference type="SUPFAM" id="SSF53955">
    <property type="entry name" value="Lysozyme-like"/>
    <property type="match status" value="1"/>
</dbReference>
<evidence type="ECO:0000256" key="1">
    <source>
        <dbReference type="SAM" id="MobiDB-lite"/>
    </source>
</evidence>
<dbReference type="RefSeq" id="WP_115418443.1">
    <property type="nucleotide sequence ID" value="NZ_CP031358.1"/>
</dbReference>
<feature type="region of interest" description="Disordered" evidence="1">
    <location>
        <begin position="37"/>
        <end position="72"/>
    </location>
</feature>
<sequence>MSGIEFNRLSPEARAQVIYSQAKSEINDKLWEAAIGGSRDDDDHKKGMDPFGRQSSLAGMLPSLGRPASPAGMFHGPHIPVAGMCDTPSVIPAIQPQAPIAPADDIDAKVGGLGPNAIHAPALERAAQRSGIPSPALAAIVDAEAAKRPDGAWNPHSRNPRSSAAGLGQFLSGTWVDMAERPGTWLNEHAQSKGWLNAKGEVTRANRSALLSLRYDPEASINTTADYARGNIDHLRRSGIRVGDTPSEFARAAYLGHHLGPGDAVRFLGGGLSPSRAETLLKAQIGSRKATNQIQSTGCAATAHRKWLNGYISSHIQPDKFSESTRAA</sequence>
<evidence type="ECO:0000313" key="3">
    <source>
        <dbReference type="Proteomes" id="UP000254508"/>
    </source>
</evidence>
<keyword evidence="2" id="KW-0614">Plasmid</keyword>
<evidence type="ECO:0000313" key="2">
    <source>
        <dbReference type="EMBL" id="AXK44130.1"/>
    </source>
</evidence>
<protein>
    <submittedName>
        <fullName evidence="2">Peptidoglycan-binding protein</fullName>
    </submittedName>
</protein>
<dbReference type="EMBL" id="CP031358">
    <property type="protein sequence ID" value="AXK44130.1"/>
    <property type="molecule type" value="Genomic_DNA"/>
</dbReference>
<dbReference type="Proteomes" id="UP000254508">
    <property type="component" value="Plasmid unnamed"/>
</dbReference>
<reference evidence="2 3" key="1">
    <citation type="submission" date="2018-07" db="EMBL/GenBank/DDBJ databases">
        <title>Genome sequence of Erythrobacter strain YH-07, an antagonistic bacterium isolated from Yellow Sea.</title>
        <authorList>
            <person name="Tang T."/>
            <person name="Liu Q."/>
            <person name="Sun X."/>
        </authorList>
    </citation>
    <scope>NUCLEOTIDE SEQUENCE [LARGE SCALE GENOMIC DNA]</scope>
    <source>
        <strain evidence="2 3">YH-07</strain>
        <plasmid evidence="2 3">unnamed</plasmid>
    </source>
</reference>
<dbReference type="KEGG" id="err:DVR09_16895"/>
<dbReference type="AlphaFoldDB" id="A0A345YJM8"/>
<gene>
    <name evidence="2" type="ORF">DVR09_16895</name>
</gene>
<geneLocation type="plasmid" evidence="2 3">
    <name>unnamed</name>
</geneLocation>
<accession>A0A345YJM8</accession>
<dbReference type="OrthoDB" id="8477976at2"/>
<dbReference type="InterPro" id="IPR023346">
    <property type="entry name" value="Lysozyme-like_dom_sf"/>
</dbReference>
<organism evidence="2 3">
    <name type="scientific">Erythrobacter aureus</name>
    <dbReference type="NCBI Taxonomy" id="2182384"/>
    <lineage>
        <taxon>Bacteria</taxon>
        <taxon>Pseudomonadati</taxon>
        <taxon>Pseudomonadota</taxon>
        <taxon>Alphaproteobacteria</taxon>
        <taxon>Sphingomonadales</taxon>
        <taxon>Erythrobacteraceae</taxon>
        <taxon>Erythrobacter/Porphyrobacter group</taxon>
        <taxon>Erythrobacter</taxon>
    </lineage>
</organism>
<keyword evidence="3" id="KW-1185">Reference proteome</keyword>
<name>A0A345YJM8_9SPHN</name>
<dbReference type="Gene3D" id="1.10.530.10">
    <property type="match status" value="1"/>
</dbReference>